<dbReference type="EMBL" id="JAMXWF010000006">
    <property type="protein sequence ID" value="MDQ6407384.1"/>
    <property type="molecule type" value="Genomic_DNA"/>
</dbReference>
<evidence type="ECO:0000313" key="1">
    <source>
        <dbReference type="EMBL" id="MCX4145555.1"/>
    </source>
</evidence>
<sequence>MGGQTRNLPRPSPMIHAKNDFHRTAAWIAFILECCQFPNRGALAAQFENAGIVDVCECGCNSFGLSMATPELAPGIVTSGHGYGLVFEADFRSRVEDGKTGSLEILLFANDSGHLSYVEIDYCGNAFPVPEQMDLDSMPYHVFESSRLIRT</sequence>
<name>A0AAP5BC52_9BURK</name>
<dbReference type="Proteomes" id="UP001209412">
    <property type="component" value="Unassembled WGS sequence"/>
</dbReference>
<gene>
    <name evidence="2" type="ORF">NIE36_09265</name>
    <name evidence="1" type="ORF">OSB80_09285</name>
</gene>
<reference evidence="2" key="1">
    <citation type="submission" date="2022-06" db="EMBL/GenBank/DDBJ databases">
        <title>PHB producers.</title>
        <authorList>
            <person name="Besaury L."/>
        </authorList>
    </citation>
    <scope>NUCLEOTIDE SEQUENCE</scope>
    <source>
        <strain evidence="2 3">SEWS6</strain>
    </source>
</reference>
<dbReference type="EMBL" id="JAPKHW010000006">
    <property type="protein sequence ID" value="MCX4145555.1"/>
    <property type="molecule type" value="Genomic_DNA"/>
</dbReference>
<organism evidence="2 4">
    <name type="scientific">Paraburkholderia madseniana</name>
    <dbReference type="NCBI Taxonomy" id="2599607"/>
    <lineage>
        <taxon>Bacteria</taxon>
        <taxon>Pseudomonadati</taxon>
        <taxon>Pseudomonadota</taxon>
        <taxon>Betaproteobacteria</taxon>
        <taxon>Burkholderiales</taxon>
        <taxon>Burkholderiaceae</taxon>
        <taxon>Paraburkholderia</taxon>
    </lineage>
</organism>
<evidence type="ECO:0000313" key="4">
    <source>
        <dbReference type="Proteomes" id="UP001242288"/>
    </source>
</evidence>
<protein>
    <submittedName>
        <fullName evidence="2">Uncharacterized protein</fullName>
    </submittedName>
</protein>
<accession>A0AAP5BC52</accession>
<evidence type="ECO:0000313" key="3">
    <source>
        <dbReference type="Proteomes" id="UP001209412"/>
    </source>
</evidence>
<dbReference type="RefSeq" id="WP_266257393.1">
    <property type="nucleotide sequence ID" value="NZ_JAMXWF010000006.1"/>
</dbReference>
<dbReference type="Proteomes" id="UP001242288">
    <property type="component" value="Unassembled WGS sequence"/>
</dbReference>
<proteinExistence type="predicted"/>
<keyword evidence="3" id="KW-1185">Reference proteome</keyword>
<comment type="caution">
    <text evidence="2">The sequence shown here is derived from an EMBL/GenBank/DDBJ whole genome shotgun (WGS) entry which is preliminary data.</text>
</comment>
<evidence type="ECO:0000313" key="2">
    <source>
        <dbReference type="EMBL" id="MDQ6407384.1"/>
    </source>
</evidence>
<dbReference type="AlphaFoldDB" id="A0AAP5BC52"/>